<organism evidence="1 2">
    <name type="scientific">Planktothrix paucivesiculata PCC 9631</name>
    <dbReference type="NCBI Taxonomy" id="671071"/>
    <lineage>
        <taxon>Bacteria</taxon>
        <taxon>Bacillati</taxon>
        <taxon>Cyanobacteriota</taxon>
        <taxon>Cyanophyceae</taxon>
        <taxon>Oscillatoriophycideae</taxon>
        <taxon>Oscillatoriales</taxon>
        <taxon>Microcoleaceae</taxon>
        <taxon>Planktothrix</taxon>
    </lineage>
</organism>
<proteinExistence type="predicted"/>
<dbReference type="PROSITE" id="PS51257">
    <property type="entry name" value="PROKAR_LIPOPROTEIN"/>
    <property type="match status" value="1"/>
</dbReference>
<dbReference type="Proteomes" id="UP000182190">
    <property type="component" value="Unassembled WGS sequence"/>
</dbReference>
<evidence type="ECO:0000313" key="1">
    <source>
        <dbReference type="EMBL" id="VXD15410.1"/>
    </source>
</evidence>
<dbReference type="AlphaFoldDB" id="A0A7Z9DY44"/>
<reference evidence="1" key="1">
    <citation type="submission" date="2019-10" db="EMBL/GenBank/DDBJ databases">
        <authorList>
            <consortium name="Genoscope - CEA"/>
            <person name="William W."/>
        </authorList>
    </citation>
    <scope>NUCLEOTIDE SEQUENCE [LARGE SCALE GENOMIC DNA]</scope>
    <source>
        <strain evidence="1">BBR_PRJEB10994</strain>
    </source>
</reference>
<comment type="caution">
    <text evidence="1">The sequence shown here is derived from an EMBL/GenBank/DDBJ whole genome shotgun (WGS) entry which is preliminary data.</text>
</comment>
<keyword evidence="2" id="KW-1185">Reference proteome</keyword>
<sequence length="63" mass="7065">MIQKKLGVGCLLWVIGCLFTPPDLNTSTANPGLIWIPEHSFDPLWIGHKTQIAVKIHNMRVSK</sequence>
<gene>
    <name evidence="1" type="ORF">PL9631_130003</name>
</gene>
<name>A0A7Z9DY44_9CYAN</name>
<accession>A0A7Z9DY44</accession>
<dbReference type="EMBL" id="CZCS02000035">
    <property type="protein sequence ID" value="VXD15410.1"/>
    <property type="molecule type" value="Genomic_DNA"/>
</dbReference>
<evidence type="ECO:0000313" key="2">
    <source>
        <dbReference type="Proteomes" id="UP000182190"/>
    </source>
</evidence>
<protein>
    <submittedName>
        <fullName evidence="1">Uncharacterized protein</fullName>
    </submittedName>
</protein>